<protein>
    <submittedName>
        <fullName evidence="1">Uncharacterized protein</fullName>
    </submittedName>
</protein>
<accession>A0AAW8CPV1</accession>
<comment type="caution">
    <text evidence="1">The sequence shown here is derived from an EMBL/GenBank/DDBJ whole genome shotgun (WGS) entry which is preliminary data.</text>
</comment>
<sequence length="232" mass="25356">MSVLRMGVYGLPAAEAAVIRTIVQLYASDLSFPWTFVTAPPYDALLVDESATAAERAGFARMAGSLLTLTRRNSGSHAHTLERPIRADRLQQWLKSTERTLLAVPPVPAVTPEQMVPKIEVSESVRFTLRRWPSALLLRNDPEKVRMASLLVRRALSATELSDLGEIPLSRCVTFLQTLRSAGVLELHVVPSSARLHADHLPRAQGLSAPVRGAFARSLISGIRRHLGLGTS</sequence>
<dbReference type="Proteomes" id="UP001242045">
    <property type="component" value="Unassembled WGS sequence"/>
</dbReference>
<organism evidence="1 2">
    <name type="scientific">Variovorax boronicumulans</name>
    <dbReference type="NCBI Taxonomy" id="436515"/>
    <lineage>
        <taxon>Bacteria</taxon>
        <taxon>Pseudomonadati</taxon>
        <taxon>Pseudomonadota</taxon>
        <taxon>Betaproteobacteria</taxon>
        <taxon>Burkholderiales</taxon>
        <taxon>Comamonadaceae</taxon>
        <taxon>Variovorax</taxon>
    </lineage>
</organism>
<dbReference type="AlphaFoldDB" id="A0AAW8CPV1"/>
<evidence type="ECO:0000313" key="2">
    <source>
        <dbReference type="Proteomes" id="UP001242045"/>
    </source>
</evidence>
<gene>
    <name evidence="1" type="ORF">J2W31_001435</name>
</gene>
<name>A0AAW8CPV1_9BURK</name>
<proteinExistence type="predicted"/>
<dbReference type="RefSeq" id="WP_013543279.1">
    <property type="nucleotide sequence ID" value="NZ_JAUSRD010000003.1"/>
</dbReference>
<reference evidence="1" key="1">
    <citation type="submission" date="2023-07" db="EMBL/GenBank/DDBJ databases">
        <title>Sorghum-associated microbial communities from plants grown in Nebraska, USA.</title>
        <authorList>
            <person name="Schachtman D."/>
        </authorList>
    </citation>
    <scope>NUCLEOTIDE SEQUENCE</scope>
    <source>
        <strain evidence="1">DS3754</strain>
    </source>
</reference>
<evidence type="ECO:0000313" key="1">
    <source>
        <dbReference type="EMBL" id="MDP9892330.1"/>
    </source>
</evidence>
<dbReference type="EMBL" id="JAUSRD010000003">
    <property type="protein sequence ID" value="MDP9892330.1"/>
    <property type="molecule type" value="Genomic_DNA"/>
</dbReference>